<evidence type="ECO:0000256" key="2">
    <source>
        <dbReference type="ARBA" id="ARBA00007163"/>
    </source>
</evidence>
<evidence type="ECO:0000256" key="7">
    <source>
        <dbReference type="SAM" id="MobiDB-lite"/>
    </source>
</evidence>
<feature type="compositionally biased region" description="Low complexity" evidence="7">
    <location>
        <begin position="200"/>
        <end position="216"/>
    </location>
</feature>
<dbReference type="SUPFAM" id="SSF57959">
    <property type="entry name" value="Leucine zipper domain"/>
    <property type="match status" value="1"/>
</dbReference>
<evidence type="ECO:0000256" key="4">
    <source>
        <dbReference type="ARBA" id="ARBA00023125"/>
    </source>
</evidence>
<dbReference type="PANTHER" id="PTHR47416">
    <property type="entry name" value="BASIC-LEUCINE ZIPPER TRANSCRIPTION FACTOR F-RELATED"/>
    <property type="match status" value="1"/>
</dbReference>
<dbReference type="Proteomes" id="UP000629468">
    <property type="component" value="Unassembled WGS sequence"/>
</dbReference>
<feature type="region of interest" description="Disordered" evidence="7">
    <location>
        <begin position="200"/>
        <end position="251"/>
    </location>
</feature>
<accession>A0A8H7C3J0</accession>
<feature type="compositionally biased region" description="Acidic residues" evidence="7">
    <location>
        <begin position="236"/>
        <end position="245"/>
    </location>
</feature>
<dbReference type="InterPro" id="IPR046347">
    <property type="entry name" value="bZIP_sf"/>
</dbReference>
<dbReference type="InterPro" id="IPR004827">
    <property type="entry name" value="bZIP"/>
</dbReference>
<feature type="region of interest" description="Disordered" evidence="7">
    <location>
        <begin position="584"/>
        <end position="607"/>
    </location>
</feature>
<name>A0A8H7C3J0_AGABI</name>
<keyword evidence="3" id="KW-0805">Transcription regulation</keyword>
<feature type="region of interest" description="Disordered" evidence="7">
    <location>
        <begin position="125"/>
        <end position="184"/>
    </location>
</feature>
<evidence type="ECO:0000256" key="5">
    <source>
        <dbReference type="ARBA" id="ARBA00023163"/>
    </source>
</evidence>
<dbReference type="Pfam" id="PF00170">
    <property type="entry name" value="bZIP_1"/>
    <property type="match status" value="1"/>
</dbReference>
<proteinExistence type="inferred from homology"/>
<evidence type="ECO:0000256" key="3">
    <source>
        <dbReference type="ARBA" id="ARBA00023015"/>
    </source>
</evidence>
<reference evidence="9 10" key="1">
    <citation type="journal article" name="Sci. Rep.">
        <title>Telomere-to-telomere assembled and centromere annotated genomes of the two main subspecies of the button mushroom Agaricus bisporus reveal especially polymorphic chromosome ends.</title>
        <authorList>
            <person name="Sonnenberg A.S.M."/>
            <person name="Sedaghat-Telgerd N."/>
            <person name="Lavrijssen B."/>
            <person name="Ohm R.A."/>
            <person name="Hendrickx P.M."/>
            <person name="Scholtmeijer K."/>
            <person name="Baars J.J.P."/>
            <person name="van Peer A."/>
        </authorList>
    </citation>
    <scope>NUCLEOTIDE SEQUENCE [LARGE SCALE GENOMIC DNA]</scope>
    <source>
        <strain evidence="9 10">H119_p4</strain>
    </source>
</reference>
<feature type="region of interest" description="Disordered" evidence="7">
    <location>
        <begin position="528"/>
        <end position="567"/>
    </location>
</feature>
<keyword evidence="6" id="KW-0539">Nucleus</keyword>
<comment type="similarity">
    <text evidence="2">Belongs to the bZIP family.</text>
</comment>
<comment type="caution">
    <text evidence="9">The sequence shown here is derived from an EMBL/GenBank/DDBJ whole genome shotgun (WGS) entry which is preliminary data.</text>
</comment>
<evidence type="ECO:0000313" key="9">
    <source>
        <dbReference type="EMBL" id="KAF7761340.1"/>
    </source>
</evidence>
<evidence type="ECO:0000256" key="1">
    <source>
        <dbReference type="ARBA" id="ARBA00004123"/>
    </source>
</evidence>
<evidence type="ECO:0000256" key="6">
    <source>
        <dbReference type="ARBA" id="ARBA00023242"/>
    </source>
</evidence>
<feature type="compositionally biased region" description="Acidic residues" evidence="7">
    <location>
        <begin position="137"/>
        <end position="148"/>
    </location>
</feature>
<dbReference type="EMBL" id="JABXXO010000013">
    <property type="protein sequence ID" value="KAF7761340.1"/>
    <property type="molecule type" value="Genomic_DNA"/>
</dbReference>
<dbReference type="GO" id="GO:0003700">
    <property type="term" value="F:DNA-binding transcription factor activity"/>
    <property type="evidence" value="ECO:0007669"/>
    <property type="project" value="InterPro"/>
</dbReference>
<sequence length="744" mass="78682">MRRLPKRDLGPKLRTVFELLHEMNTLDIDQFLNADLFAQPSPASAASSHPSTPDQALLTPPQPAPLAAFQHEAPDYSLFDDEPKQIDYGFLAPGPAALDPALFALDLPYPFLNLPHDQMAIDPQLVGTPASTAPPSDFDDDDGADEDLPPPPSLSIAPIKVGGHGKARRGTVQSGGIVKKSATSRDKENLIASALSSNLPLSSSSVISPSSSGKSLPKPPAILKSSASKKGKAKEDEEDDDDDVPQDWRPSPEVFAKMTSKEKRQLRNKISARNFRVRRKEYISTLEGDIAERDRLLDAIRSELGTTQSENSALRQEIASLKKVLLEGRGASATDLPLLNLPPPAPLPLGTLPAAAATPAPVITPAITNDTMLSPPTTPPAQHQQTNATVNTHKDIPRNGNATSAFWGGQPSSILGGGITPVHTTLVPEIHVGLWGSTGAAATKKILGESNANAGMNMNPLLNMIGAGNAAAAEKIKGVEKVNNVTMVPGGLSGFDAFADSNLFTMKSLDAYRMQLWGKMAAQHHAHHLATTTRHQIPSPTLSSSSLSSSYSSPSPPSSHSGLSGHASGLRPAFFSSPTLSLKSSSSSSSSSSFGGLLTPPMSPRLSINNNIEREKEKEREAQAAMLAVVASQTLFKKLGNAFWDAFSGSGSGPSSGPGGLAIKKKWDADKVRKVLEGKAVVRVVDVDPLPASAAAASPTTMMNNNPMDTRKCVITEMLEEGMRSLSINLKPAEAEAGEKEKRV</sequence>
<evidence type="ECO:0000313" key="10">
    <source>
        <dbReference type="Proteomes" id="UP000629468"/>
    </source>
</evidence>
<gene>
    <name evidence="9" type="ORF">Agabi119p4_9332</name>
</gene>
<dbReference type="Gene3D" id="1.20.5.170">
    <property type="match status" value="1"/>
</dbReference>
<dbReference type="CDD" id="cd14810">
    <property type="entry name" value="bZIP_u1"/>
    <property type="match status" value="1"/>
</dbReference>
<dbReference type="PROSITE" id="PS00036">
    <property type="entry name" value="BZIP_BASIC"/>
    <property type="match status" value="1"/>
</dbReference>
<feature type="region of interest" description="Disordered" evidence="7">
    <location>
        <begin position="40"/>
        <end position="62"/>
    </location>
</feature>
<comment type="subcellular location">
    <subcellularLocation>
        <location evidence="1">Nucleus</location>
    </subcellularLocation>
</comment>
<protein>
    <submittedName>
        <fullName evidence="9">Transcriptional regulator family: bZIP</fullName>
    </submittedName>
</protein>
<dbReference type="GO" id="GO:0005634">
    <property type="term" value="C:nucleus"/>
    <property type="evidence" value="ECO:0007669"/>
    <property type="project" value="UniProtKB-SubCell"/>
</dbReference>
<dbReference type="SMART" id="SM00338">
    <property type="entry name" value="BRLZ"/>
    <property type="match status" value="1"/>
</dbReference>
<evidence type="ECO:0000259" key="8">
    <source>
        <dbReference type="PROSITE" id="PS50217"/>
    </source>
</evidence>
<keyword evidence="5" id="KW-0804">Transcription</keyword>
<feature type="domain" description="BZIP" evidence="8">
    <location>
        <begin position="258"/>
        <end position="321"/>
    </location>
</feature>
<feature type="compositionally biased region" description="Low complexity" evidence="7">
    <location>
        <begin position="584"/>
        <end position="600"/>
    </location>
</feature>
<dbReference type="PROSITE" id="PS50217">
    <property type="entry name" value="BZIP"/>
    <property type="match status" value="1"/>
</dbReference>
<organism evidence="9 10">
    <name type="scientific">Agaricus bisporus var. burnettii</name>
    <dbReference type="NCBI Taxonomy" id="192524"/>
    <lineage>
        <taxon>Eukaryota</taxon>
        <taxon>Fungi</taxon>
        <taxon>Dikarya</taxon>
        <taxon>Basidiomycota</taxon>
        <taxon>Agaricomycotina</taxon>
        <taxon>Agaricomycetes</taxon>
        <taxon>Agaricomycetidae</taxon>
        <taxon>Agaricales</taxon>
        <taxon>Agaricineae</taxon>
        <taxon>Agaricaceae</taxon>
        <taxon>Agaricus</taxon>
    </lineage>
</organism>
<keyword evidence="4" id="KW-0238">DNA-binding</keyword>
<feature type="compositionally biased region" description="Low complexity" evidence="7">
    <location>
        <begin position="529"/>
        <end position="567"/>
    </location>
</feature>
<dbReference type="AlphaFoldDB" id="A0A8H7C3J0"/>
<dbReference type="GO" id="GO:0003677">
    <property type="term" value="F:DNA binding"/>
    <property type="evidence" value="ECO:0007669"/>
    <property type="project" value="UniProtKB-KW"/>
</dbReference>
<dbReference type="PANTHER" id="PTHR47416:SF8">
    <property type="entry name" value="BASIC-LEUCINE ZIPPER TRANSCRIPTION FACTOR E-RELATED"/>
    <property type="match status" value="1"/>
</dbReference>